<protein>
    <submittedName>
        <fullName evidence="1">Uncharacterized protein</fullName>
    </submittedName>
</protein>
<dbReference type="Proteomes" id="UP001630127">
    <property type="component" value="Unassembled WGS sequence"/>
</dbReference>
<proteinExistence type="predicted"/>
<evidence type="ECO:0000313" key="2">
    <source>
        <dbReference type="Proteomes" id="UP001630127"/>
    </source>
</evidence>
<organism evidence="1 2">
    <name type="scientific">Cinchona calisaya</name>
    <dbReference type="NCBI Taxonomy" id="153742"/>
    <lineage>
        <taxon>Eukaryota</taxon>
        <taxon>Viridiplantae</taxon>
        <taxon>Streptophyta</taxon>
        <taxon>Embryophyta</taxon>
        <taxon>Tracheophyta</taxon>
        <taxon>Spermatophyta</taxon>
        <taxon>Magnoliopsida</taxon>
        <taxon>eudicotyledons</taxon>
        <taxon>Gunneridae</taxon>
        <taxon>Pentapetalae</taxon>
        <taxon>asterids</taxon>
        <taxon>lamiids</taxon>
        <taxon>Gentianales</taxon>
        <taxon>Rubiaceae</taxon>
        <taxon>Cinchonoideae</taxon>
        <taxon>Cinchoneae</taxon>
        <taxon>Cinchona</taxon>
    </lineage>
</organism>
<dbReference type="AlphaFoldDB" id="A0ABD2YDX8"/>
<accession>A0ABD2YDX8</accession>
<evidence type="ECO:0000313" key="1">
    <source>
        <dbReference type="EMBL" id="KAL3504577.1"/>
    </source>
</evidence>
<name>A0ABD2YDX8_9GENT</name>
<dbReference type="EMBL" id="JBJUIK010000014">
    <property type="protein sequence ID" value="KAL3504577.1"/>
    <property type="molecule type" value="Genomic_DNA"/>
</dbReference>
<comment type="caution">
    <text evidence="1">The sequence shown here is derived from an EMBL/GenBank/DDBJ whole genome shotgun (WGS) entry which is preliminary data.</text>
</comment>
<reference evidence="1 2" key="1">
    <citation type="submission" date="2024-11" db="EMBL/GenBank/DDBJ databases">
        <title>A near-complete genome assembly of Cinchona calisaya.</title>
        <authorList>
            <person name="Lian D.C."/>
            <person name="Zhao X.W."/>
            <person name="Wei L."/>
        </authorList>
    </citation>
    <scope>NUCLEOTIDE SEQUENCE [LARGE SCALE GENOMIC DNA]</scope>
    <source>
        <tissue evidence="1">Nenye</tissue>
    </source>
</reference>
<sequence length="153" mass="17182">MKSLMTTMMTCDTTIPSLDEIHYTVDEAANKLVGLKDAQKEMIELLTGGSKQLKIFSIVGMPGLGSQLVLKNKTLQRERQLEEIPSCFGEIPTVQLIEMKWCSSSARNLSSKFWKSNAKCPMISSMSLLWAWFEVRVVMAVHCRSIVNLKVPV</sequence>
<keyword evidence="2" id="KW-1185">Reference proteome</keyword>
<gene>
    <name evidence="1" type="ORF">ACH5RR_034418</name>
</gene>